<feature type="compositionally biased region" description="Basic residues" evidence="2">
    <location>
        <begin position="497"/>
        <end position="512"/>
    </location>
</feature>
<dbReference type="InterPro" id="IPR039604">
    <property type="entry name" value="Bfr1"/>
</dbReference>
<accession>A0AAV8A147</accession>
<dbReference type="PANTHER" id="PTHR31027:SF2">
    <property type="entry name" value="LEBERCILIN DOMAIN-CONTAINING PROTEIN"/>
    <property type="match status" value="1"/>
</dbReference>
<evidence type="ECO:0000313" key="4">
    <source>
        <dbReference type="Proteomes" id="UP001146793"/>
    </source>
</evidence>
<evidence type="ECO:0000256" key="1">
    <source>
        <dbReference type="SAM" id="Coils"/>
    </source>
</evidence>
<dbReference type="GO" id="GO:0008298">
    <property type="term" value="P:intracellular mRNA localization"/>
    <property type="evidence" value="ECO:0007669"/>
    <property type="project" value="TreeGrafter"/>
</dbReference>
<reference evidence="3" key="1">
    <citation type="submission" date="2022-08" db="EMBL/GenBank/DDBJ databases">
        <title>Novel sulphate-reducing endosymbionts in the free-living metamonad Anaeramoeba.</title>
        <authorList>
            <person name="Jerlstrom-Hultqvist J."/>
            <person name="Cepicka I."/>
            <person name="Gallot-Lavallee L."/>
            <person name="Salas-Leiva D."/>
            <person name="Curtis B.A."/>
            <person name="Zahonova K."/>
            <person name="Pipaliya S."/>
            <person name="Dacks J."/>
            <person name="Roger A.J."/>
        </authorList>
    </citation>
    <scope>NUCLEOTIDE SEQUENCE</scope>
    <source>
        <strain evidence="3">Busselton2</strain>
    </source>
</reference>
<feature type="coiled-coil region" evidence="1">
    <location>
        <begin position="416"/>
        <end position="443"/>
    </location>
</feature>
<organism evidence="3 4">
    <name type="scientific">Anaeramoeba flamelloides</name>
    <dbReference type="NCBI Taxonomy" id="1746091"/>
    <lineage>
        <taxon>Eukaryota</taxon>
        <taxon>Metamonada</taxon>
        <taxon>Anaeramoebidae</taxon>
        <taxon>Anaeramoeba</taxon>
    </lineage>
</organism>
<evidence type="ECO:0000313" key="3">
    <source>
        <dbReference type="EMBL" id="KAJ3446298.1"/>
    </source>
</evidence>
<feature type="region of interest" description="Disordered" evidence="2">
    <location>
        <begin position="491"/>
        <end position="552"/>
    </location>
</feature>
<dbReference type="EMBL" id="JANTQA010000021">
    <property type="protein sequence ID" value="KAJ3446298.1"/>
    <property type="molecule type" value="Genomic_DNA"/>
</dbReference>
<sequence length="569" mass="68521">MTTPLKIKRESLVRKLLNKYEKKLEQLQEKQPEKIDAFEFKKKLKQFNNNIMLLQKQKEELNRKKLEYLQEKQQLDEKQIGTRSKLEELEKKIVLNKQKNKQKQDLVKKQKGTINEKIKRIHERKNQLNFKNEEQINDKILRLDEILETHSLSMREEKDLVSKIDSLKSTKNKFRQFKETEFKLKNEKKKIFKKLKNTNKDEKIKKTLLQQRSGLRRSLSQSGFEGESIRVNLVDVNDKIEKIIEKINQIKENRRIFRKEIQERKREYKKFENQKTELSKKIYENERILRDIKFQNRMKEKEKQDQKNQIIPSEILICDNLIKFLKLLLPKKKKVQKQLEKKENESTANQNIPKELENYNLFVKDTEITKEFKIKNSNPKRKKKKGSSVKKQQYLTIPFSYLTDFTTISIEPPKARSEIEMVIKKIEEEKKKYQNKNNFIKKHNDITINSISNLNNKQNKLIKLNFEIIENKIKLSFNYLETLSNIKNSQNINRNKERNRKNNKKRQGKKNHWIYLTTKSKVDESSKTAPIINQDNEEEWPSLSSKKTIQKQSKIQYKSILNTESKKKK</sequence>
<dbReference type="GO" id="GO:0005783">
    <property type="term" value="C:endoplasmic reticulum"/>
    <property type="evidence" value="ECO:0007669"/>
    <property type="project" value="TreeGrafter"/>
</dbReference>
<dbReference type="PANTHER" id="PTHR31027">
    <property type="entry name" value="NUCLEAR SEGREGATION PROTEIN BFR1"/>
    <property type="match status" value="1"/>
</dbReference>
<protein>
    <submittedName>
        <fullName evidence="3">Nuclear segregation protein bfr1</fullName>
    </submittedName>
</protein>
<evidence type="ECO:0000256" key="2">
    <source>
        <dbReference type="SAM" id="MobiDB-lite"/>
    </source>
</evidence>
<feature type="coiled-coil region" evidence="1">
    <location>
        <begin position="10"/>
        <end position="106"/>
    </location>
</feature>
<dbReference type="AlphaFoldDB" id="A0AAV8A147"/>
<dbReference type="GO" id="GO:1990904">
    <property type="term" value="C:ribonucleoprotein complex"/>
    <property type="evidence" value="ECO:0007669"/>
    <property type="project" value="TreeGrafter"/>
</dbReference>
<keyword evidence="1" id="KW-0175">Coiled coil</keyword>
<dbReference type="GO" id="GO:0003729">
    <property type="term" value="F:mRNA binding"/>
    <property type="evidence" value="ECO:0007669"/>
    <property type="project" value="TreeGrafter"/>
</dbReference>
<proteinExistence type="predicted"/>
<gene>
    <name evidence="3" type="ORF">M0812_08835</name>
</gene>
<feature type="compositionally biased region" description="Low complexity" evidence="2">
    <location>
        <begin position="542"/>
        <end position="552"/>
    </location>
</feature>
<comment type="caution">
    <text evidence="3">The sequence shown here is derived from an EMBL/GenBank/DDBJ whole genome shotgun (WGS) entry which is preliminary data.</text>
</comment>
<dbReference type="Proteomes" id="UP001146793">
    <property type="component" value="Unassembled WGS sequence"/>
</dbReference>
<dbReference type="GO" id="GO:0042175">
    <property type="term" value="C:nuclear outer membrane-endoplasmic reticulum membrane network"/>
    <property type="evidence" value="ECO:0007669"/>
    <property type="project" value="TreeGrafter"/>
</dbReference>
<name>A0AAV8A147_9EUKA</name>
<feature type="coiled-coil region" evidence="1">
    <location>
        <begin position="233"/>
        <end position="281"/>
    </location>
</feature>